<gene>
    <name evidence="1" type="ORF">BaRGS_00037686</name>
</gene>
<reference evidence="1 2" key="1">
    <citation type="journal article" date="2023" name="Sci. Data">
        <title>Genome assembly of the Korean intertidal mud-creeper Batillaria attramentaria.</title>
        <authorList>
            <person name="Patra A.K."/>
            <person name="Ho P.T."/>
            <person name="Jun S."/>
            <person name="Lee S.J."/>
            <person name="Kim Y."/>
            <person name="Won Y.J."/>
        </authorList>
    </citation>
    <scope>NUCLEOTIDE SEQUENCE [LARGE SCALE GENOMIC DNA]</scope>
    <source>
        <strain evidence="1">Wonlab-2016</strain>
    </source>
</reference>
<organism evidence="1 2">
    <name type="scientific">Batillaria attramentaria</name>
    <dbReference type="NCBI Taxonomy" id="370345"/>
    <lineage>
        <taxon>Eukaryota</taxon>
        <taxon>Metazoa</taxon>
        <taxon>Spiralia</taxon>
        <taxon>Lophotrochozoa</taxon>
        <taxon>Mollusca</taxon>
        <taxon>Gastropoda</taxon>
        <taxon>Caenogastropoda</taxon>
        <taxon>Sorbeoconcha</taxon>
        <taxon>Cerithioidea</taxon>
        <taxon>Batillariidae</taxon>
        <taxon>Batillaria</taxon>
    </lineage>
</organism>
<accession>A0ABD0J8T3</accession>
<protein>
    <submittedName>
        <fullName evidence="1">Uncharacterized protein</fullName>
    </submittedName>
</protein>
<evidence type="ECO:0000313" key="2">
    <source>
        <dbReference type="Proteomes" id="UP001519460"/>
    </source>
</evidence>
<proteinExistence type="predicted"/>
<dbReference type="AlphaFoldDB" id="A0ABD0J8T3"/>
<name>A0ABD0J8T3_9CAEN</name>
<evidence type="ECO:0000313" key="1">
    <source>
        <dbReference type="EMBL" id="KAK7465156.1"/>
    </source>
</evidence>
<dbReference type="Proteomes" id="UP001519460">
    <property type="component" value="Unassembled WGS sequence"/>
</dbReference>
<dbReference type="EMBL" id="JACVVK020000575">
    <property type="protein sequence ID" value="KAK7465156.1"/>
    <property type="molecule type" value="Genomic_DNA"/>
</dbReference>
<sequence>MTIGSYKVLFFSIDKPWQRLTSRLRILAPRDGRSAPDNTRRDCRQECMQVHKKAGRGQYREQVQLPVSEVNTSACRSGLWTLDCQSPN</sequence>
<comment type="caution">
    <text evidence="1">The sequence shown here is derived from an EMBL/GenBank/DDBJ whole genome shotgun (WGS) entry which is preliminary data.</text>
</comment>
<keyword evidence="2" id="KW-1185">Reference proteome</keyword>